<evidence type="ECO:0000256" key="4">
    <source>
        <dbReference type="ARBA" id="ARBA00023163"/>
    </source>
</evidence>
<proteinExistence type="predicted"/>
<dbReference type="InterPro" id="IPR036271">
    <property type="entry name" value="Tet_transcr_reg_TetR-rel_C_sf"/>
</dbReference>
<gene>
    <name evidence="7" type="ORF">MU0053_003717</name>
</gene>
<dbReference type="PANTHER" id="PTHR30055">
    <property type="entry name" value="HTH-TYPE TRANSCRIPTIONAL REGULATOR RUTR"/>
    <property type="match status" value="1"/>
</dbReference>
<feature type="domain" description="HTH tetR-type" evidence="6">
    <location>
        <begin position="64"/>
        <end position="124"/>
    </location>
</feature>
<name>A0ABM9M0K5_9MYCO</name>
<evidence type="ECO:0000313" key="8">
    <source>
        <dbReference type="Proteomes" id="UP001190465"/>
    </source>
</evidence>
<protein>
    <submittedName>
        <fullName evidence="7">TetR/AcrR family transcriptional regulator</fullName>
    </submittedName>
</protein>
<dbReference type="InterPro" id="IPR050109">
    <property type="entry name" value="HTH-type_TetR-like_transc_reg"/>
</dbReference>
<accession>A0ABM9M0K5</accession>
<evidence type="ECO:0000256" key="3">
    <source>
        <dbReference type="ARBA" id="ARBA00023125"/>
    </source>
</evidence>
<sequence>MRKPVVMQANTRRSGFGSPIKTLVAILAADAVVPTLALVRDDCGVSENKVTRPGPGRPAGIDSVDTRQRVIDAACRCFAQYGYGPATNNLIADMAGVTAGSVYYHFGTKRKLFDAVCDDVYGNIIARSSEVMSGAHTVHGLLRAVLSESMRINHESPELAGFVATAPIDARRHEELTEAFAKQATIMADALTGAVRTGQAGGLIPADLDPAEVAGMINAIVDGFAHAAASTDPAAMDRMTQLIDTLLLKPGADPPTNR</sequence>
<dbReference type="PROSITE" id="PS50977">
    <property type="entry name" value="HTH_TETR_2"/>
    <property type="match status" value="1"/>
</dbReference>
<organism evidence="7 8">
    <name type="scientific">[Mycobacterium] burgundiense</name>
    <dbReference type="NCBI Taxonomy" id="3064286"/>
    <lineage>
        <taxon>Bacteria</taxon>
        <taxon>Bacillati</taxon>
        <taxon>Actinomycetota</taxon>
        <taxon>Actinomycetes</taxon>
        <taxon>Mycobacteriales</taxon>
        <taxon>Mycobacteriaceae</taxon>
        <taxon>Mycolicibacterium</taxon>
    </lineage>
</organism>
<keyword evidence="1" id="KW-0678">Repressor</keyword>
<evidence type="ECO:0000256" key="5">
    <source>
        <dbReference type="PROSITE-ProRule" id="PRU00335"/>
    </source>
</evidence>
<dbReference type="SUPFAM" id="SSF46689">
    <property type="entry name" value="Homeodomain-like"/>
    <property type="match status" value="1"/>
</dbReference>
<keyword evidence="3 5" id="KW-0238">DNA-binding</keyword>
<feature type="DNA-binding region" description="H-T-H motif" evidence="5">
    <location>
        <begin position="87"/>
        <end position="106"/>
    </location>
</feature>
<keyword evidence="4" id="KW-0804">Transcription</keyword>
<dbReference type="Proteomes" id="UP001190465">
    <property type="component" value="Chromosome"/>
</dbReference>
<dbReference type="PRINTS" id="PR00455">
    <property type="entry name" value="HTHTETR"/>
</dbReference>
<dbReference type="Pfam" id="PF13977">
    <property type="entry name" value="TetR_C_6"/>
    <property type="match status" value="1"/>
</dbReference>
<dbReference type="InterPro" id="IPR039538">
    <property type="entry name" value="BetI_C"/>
</dbReference>
<keyword evidence="2" id="KW-0805">Transcription regulation</keyword>
<dbReference type="RefSeq" id="WP_308479078.1">
    <property type="nucleotide sequence ID" value="NZ_OY726397.1"/>
</dbReference>
<evidence type="ECO:0000256" key="2">
    <source>
        <dbReference type="ARBA" id="ARBA00023015"/>
    </source>
</evidence>
<keyword evidence="8" id="KW-1185">Reference proteome</keyword>
<dbReference type="Gene3D" id="1.10.357.10">
    <property type="entry name" value="Tetracycline Repressor, domain 2"/>
    <property type="match status" value="1"/>
</dbReference>
<dbReference type="PANTHER" id="PTHR30055:SF234">
    <property type="entry name" value="HTH-TYPE TRANSCRIPTIONAL REGULATOR BETI"/>
    <property type="match status" value="1"/>
</dbReference>
<dbReference type="InterPro" id="IPR001647">
    <property type="entry name" value="HTH_TetR"/>
</dbReference>
<dbReference type="SUPFAM" id="SSF48498">
    <property type="entry name" value="Tetracyclin repressor-like, C-terminal domain"/>
    <property type="match status" value="1"/>
</dbReference>
<dbReference type="Pfam" id="PF00440">
    <property type="entry name" value="TetR_N"/>
    <property type="match status" value="1"/>
</dbReference>
<dbReference type="InterPro" id="IPR009057">
    <property type="entry name" value="Homeodomain-like_sf"/>
</dbReference>
<dbReference type="EMBL" id="OY726397">
    <property type="protein sequence ID" value="CAJ1508052.1"/>
    <property type="molecule type" value="Genomic_DNA"/>
</dbReference>
<evidence type="ECO:0000313" key="7">
    <source>
        <dbReference type="EMBL" id="CAJ1508052.1"/>
    </source>
</evidence>
<evidence type="ECO:0000256" key="1">
    <source>
        <dbReference type="ARBA" id="ARBA00022491"/>
    </source>
</evidence>
<reference evidence="7 8" key="1">
    <citation type="submission" date="2023-08" db="EMBL/GenBank/DDBJ databases">
        <authorList>
            <person name="Folkvardsen B D."/>
            <person name="Norman A."/>
        </authorList>
    </citation>
    <scope>NUCLEOTIDE SEQUENCE [LARGE SCALE GENOMIC DNA]</scope>
    <source>
        <strain evidence="7 8">Mu0053</strain>
    </source>
</reference>
<evidence type="ECO:0000259" key="6">
    <source>
        <dbReference type="PROSITE" id="PS50977"/>
    </source>
</evidence>